<dbReference type="InterPro" id="IPR030391">
    <property type="entry name" value="MeTrfase_TrmA_CS"/>
</dbReference>
<feature type="binding site" evidence="9">
    <location>
        <position position="301"/>
    </location>
    <ligand>
        <name>S-adenosyl-L-methionine</name>
        <dbReference type="ChEBI" id="CHEBI:59789"/>
    </ligand>
</feature>
<reference evidence="13" key="1">
    <citation type="submission" date="2023-02" db="EMBL/GenBank/DDBJ databases">
        <title>Tahibacter soli sp. nov. isolated from soil.</title>
        <authorList>
            <person name="Baek J.H."/>
            <person name="Lee J.K."/>
            <person name="Choi D.G."/>
            <person name="Jeon C.O."/>
        </authorList>
    </citation>
    <scope>NUCLEOTIDE SEQUENCE</scope>
    <source>
        <strain evidence="13">BL</strain>
    </source>
</reference>
<feature type="binding site" evidence="9">
    <location>
        <position position="80"/>
    </location>
    <ligand>
        <name>[4Fe-4S] cluster</name>
        <dbReference type="ChEBI" id="CHEBI:49883"/>
    </ligand>
</feature>
<keyword evidence="1 9" id="KW-0004">4Fe-4S</keyword>
<organism evidence="13 14">
    <name type="scientific">Tahibacter soli</name>
    <dbReference type="NCBI Taxonomy" id="2983605"/>
    <lineage>
        <taxon>Bacteria</taxon>
        <taxon>Pseudomonadati</taxon>
        <taxon>Pseudomonadota</taxon>
        <taxon>Gammaproteobacteria</taxon>
        <taxon>Lysobacterales</taxon>
        <taxon>Rhodanobacteraceae</taxon>
        <taxon>Tahibacter</taxon>
    </lineage>
</organism>
<feature type="binding site" evidence="9">
    <location>
        <position position="344"/>
    </location>
    <ligand>
        <name>S-adenosyl-L-methionine</name>
        <dbReference type="ChEBI" id="CHEBI:59789"/>
    </ligand>
</feature>
<comment type="similarity">
    <text evidence="9">Belongs to the class I-like SAM-binding methyltransferase superfamily. RNA M5U methyltransferase family. RlmD subfamily.</text>
</comment>
<dbReference type="HAMAP" id="MF_01010">
    <property type="entry name" value="23SrRNA_methyltr_RlmD"/>
    <property type="match status" value="1"/>
</dbReference>
<feature type="binding site" evidence="9 10">
    <location>
        <position position="296"/>
    </location>
    <ligand>
        <name>S-adenosyl-L-methionine</name>
        <dbReference type="ChEBI" id="CHEBI:59789"/>
    </ligand>
</feature>
<feature type="domain" description="TRAM" evidence="12">
    <location>
        <begin position="1"/>
        <end position="58"/>
    </location>
</feature>
<feature type="binding site" evidence="9 10">
    <location>
        <position position="365"/>
    </location>
    <ligand>
        <name>S-adenosyl-L-methionine</name>
        <dbReference type="ChEBI" id="CHEBI:59789"/>
    </ligand>
</feature>
<dbReference type="FunFam" id="2.40.50.140:FF:000097">
    <property type="entry name" value="23S rRNA (uracil(1939)-C(5))-methyltransferase RlmD"/>
    <property type="match status" value="1"/>
</dbReference>
<dbReference type="NCBIfam" id="TIGR00479">
    <property type="entry name" value="rumA"/>
    <property type="match status" value="1"/>
</dbReference>
<dbReference type="GO" id="GO:0005506">
    <property type="term" value="F:iron ion binding"/>
    <property type="evidence" value="ECO:0007669"/>
    <property type="project" value="UniProtKB-UniRule"/>
</dbReference>
<evidence type="ECO:0000256" key="11">
    <source>
        <dbReference type="PROSITE-ProRule" id="PRU10015"/>
    </source>
</evidence>
<evidence type="ECO:0000256" key="6">
    <source>
        <dbReference type="ARBA" id="ARBA00022723"/>
    </source>
</evidence>
<dbReference type="PANTHER" id="PTHR11061">
    <property type="entry name" value="RNA M5U METHYLTRANSFERASE"/>
    <property type="match status" value="1"/>
</dbReference>
<feature type="active site" evidence="11">
    <location>
        <position position="391"/>
    </location>
</feature>
<name>A0A9X3YGZ7_9GAMM</name>
<dbReference type="SUPFAM" id="SSF50249">
    <property type="entry name" value="Nucleic acid-binding proteins"/>
    <property type="match status" value="1"/>
</dbReference>
<dbReference type="Gene3D" id="3.40.50.150">
    <property type="entry name" value="Vaccinia Virus protein VP39"/>
    <property type="match status" value="1"/>
</dbReference>
<accession>A0A9X3YGZ7</accession>
<dbReference type="GO" id="GO:0003723">
    <property type="term" value="F:RNA binding"/>
    <property type="evidence" value="ECO:0007669"/>
    <property type="project" value="InterPro"/>
</dbReference>
<dbReference type="InterPro" id="IPR001566">
    <property type="entry name" value="23S_rRNA_MeTrfase_RlmD"/>
</dbReference>
<keyword evidence="6 9" id="KW-0479">Metal-binding</keyword>
<keyword evidence="8 9" id="KW-0411">Iron-sulfur</keyword>
<keyword evidence="2 9" id="KW-0698">rRNA processing</keyword>
<dbReference type="EMBL" id="JAOVZO020000003">
    <property type="protein sequence ID" value="MDC8012144.1"/>
    <property type="molecule type" value="Genomic_DNA"/>
</dbReference>
<comment type="catalytic activity">
    <reaction evidence="9">
        <text>uridine(1939) in 23S rRNA + S-adenosyl-L-methionine = 5-methyluridine(1939) in 23S rRNA + S-adenosyl-L-homocysteine + H(+)</text>
        <dbReference type="Rhea" id="RHEA:42908"/>
        <dbReference type="Rhea" id="RHEA-COMP:10278"/>
        <dbReference type="Rhea" id="RHEA-COMP:10279"/>
        <dbReference type="ChEBI" id="CHEBI:15378"/>
        <dbReference type="ChEBI" id="CHEBI:57856"/>
        <dbReference type="ChEBI" id="CHEBI:59789"/>
        <dbReference type="ChEBI" id="CHEBI:65315"/>
        <dbReference type="ChEBI" id="CHEBI:74447"/>
        <dbReference type="EC" id="2.1.1.190"/>
    </reaction>
</comment>
<feature type="binding site" evidence="9">
    <location>
        <position position="159"/>
    </location>
    <ligand>
        <name>[4Fe-4S] cluster</name>
        <dbReference type="ChEBI" id="CHEBI:49883"/>
    </ligand>
</feature>
<dbReference type="PANTHER" id="PTHR11061:SF49">
    <property type="entry name" value="23S RRNA (URACIL(1939)-C(5))-METHYLTRANSFERASE RLMD"/>
    <property type="match status" value="1"/>
</dbReference>
<dbReference type="InterPro" id="IPR030390">
    <property type="entry name" value="MeTrfase_TrmA_AS"/>
</dbReference>
<dbReference type="AlphaFoldDB" id="A0A9X3YGZ7"/>
<feature type="binding site" evidence="9 10">
    <location>
        <position position="267"/>
    </location>
    <ligand>
        <name>S-adenosyl-L-methionine</name>
        <dbReference type="ChEBI" id="CHEBI:59789"/>
    </ligand>
</feature>
<feature type="active site" description="Nucleophile" evidence="9 10">
    <location>
        <position position="391"/>
    </location>
</feature>
<evidence type="ECO:0000313" key="13">
    <source>
        <dbReference type="EMBL" id="MDC8012144.1"/>
    </source>
</evidence>
<evidence type="ECO:0000256" key="7">
    <source>
        <dbReference type="ARBA" id="ARBA00023004"/>
    </source>
</evidence>
<evidence type="ECO:0000256" key="1">
    <source>
        <dbReference type="ARBA" id="ARBA00022485"/>
    </source>
</evidence>
<dbReference type="InterPro" id="IPR012340">
    <property type="entry name" value="NA-bd_OB-fold"/>
</dbReference>
<evidence type="ECO:0000256" key="8">
    <source>
        <dbReference type="ARBA" id="ARBA00023014"/>
    </source>
</evidence>
<evidence type="ECO:0000259" key="12">
    <source>
        <dbReference type="PROSITE" id="PS50926"/>
    </source>
</evidence>
<comment type="caution">
    <text evidence="13">The sequence shown here is derived from an EMBL/GenBank/DDBJ whole genome shotgun (WGS) entry which is preliminary data.</text>
</comment>
<dbReference type="InterPro" id="IPR029063">
    <property type="entry name" value="SAM-dependent_MTases_sf"/>
</dbReference>
<feature type="binding site" evidence="9 10">
    <location>
        <position position="317"/>
    </location>
    <ligand>
        <name>S-adenosyl-L-methionine</name>
        <dbReference type="ChEBI" id="CHEBI:59789"/>
    </ligand>
</feature>
<evidence type="ECO:0000313" key="14">
    <source>
        <dbReference type="Proteomes" id="UP001139971"/>
    </source>
</evidence>
<feature type="binding site" evidence="9">
    <location>
        <position position="77"/>
    </location>
    <ligand>
        <name>[4Fe-4S] cluster</name>
        <dbReference type="ChEBI" id="CHEBI:49883"/>
    </ligand>
</feature>
<keyword evidence="3 9" id="KW-0489">Methyltransferase</keyword>
<dbReference type="GO" id="GO:0070041">
    <property type="term" value="F:rRNA (uridine-C5-)-methyltransferase activity"/>
    <property type="evidence" value="ECO:0007669"/>
    <property type="project" value="UniProtKB-UniRule"/>
</dbReference>
<evidence type="ECO:0000256" key="5">
    <source>
        <dbReference type="ARBA" id="ARBA00022691"/>
    </source>
</evidence>
<proteinExistence type="inferred from homology"/>
<dbReference type="Gene3D" id="2.40.50.140">
    <property type="entry name" value="Nucleic acid-binding proteins"/>
    <property type="match status" value="1"/>
</dbReference>
<dbReference type="Pfam" id="PF05958">
    <property type="entry name" value="tRNA_U5-meth_tr"/>
    <property type="match status" value="1"/>
</dbReference>
<feature type="binding site" evidence="9">
    <location>
        <position position="71"/>
    </location>
    <ligand>
        <name>[4Fe-4S] cluster</name>
        <dbReference type="ChEBI" id="CHEBI:49883"/>
    </ligand>
</feature>
<evidence type="ECO:0000256" key="10">
    <source>
        <dbReference type="PROSITE-ProRule" id="PRU01024"/>
    </source>
</evidence>
<keyword evidence="5 9" id="KW-0949">S-adenosyl-L-methionine</keyword>
<dbReference type="GO" id="GO:0070475">
    <property type="term" value="P:rRNA base methylation"/>
    <property type="evidence" value="ECO:0007669"/>
    <property type="project" value="TreeGrafter"/>
</dbReference>
<dbReference type="PROSITE" id="PS01230">
    <property type="entry name" value="TRMA_1"/>
    <property type="match status" value="1"/>
</dbReference>
<dbReference type="NCBIfam" id="NF009639">
    <property type="entry name" value="PRK13168.1"/>
    <property type="match status" value="1"/>
</dbReference>
<dbReference type="PROSITE" id="PS01231">
    <property type="entry name" value="TRMA_2"/>
    <property type="match status" value="1"/>
</dbReference>
<dbReference type="GO" id="GO:0051539">
    <property type="term" value="F:4 iron, 4 sulfur cluster binding"/>
    <property type="evidence" value="ECO:0007669"/>
    <property type="project" value="UniProtKB-KW"/>
</dbReference>
<evidence type="ECO:0000256" key="3">
    <source>
        <dbReference type="ARBA" id="ARBA00022603"/>
    </source>
</evidence>
<dbReference type="RefSeq" id="WP_263543396.1">
    <property type="nucleotide sequence ID" value="NZ_JAOVZO020000003.1"/>
</dbReference>
<dbReference type="PROSITE" id="PS51687">
    <property type="entry name" value="SAM_MT_RNA_M5U"/>
    <property type="match status" value="1"/>
</dbReference>
<comment type="function">
    <text evidence="9">Catalyzes the formation of 5-methyl-uridine at position 1939 (m5U1939) in 23S rRNA.</text>
</comment>
<gene>
    <name evidence="9 13" type="primary">rlmD</name>
    <name evidence="13" type="ORF">OD750_006245</name>
</gene>
<dbReference type="EC" id="2.1.1.190" evidence="9"/>
<dbReference type="Proteomes" id="UP001139971">
    <property type="component" value="Unassembled WGS sequence"/>
</dbReference>
<dbReference type="Pfam" id="PF01938">
    <property type="entry name" value="TRAM"/>
    <property type="match status" value="1"/>
</dbReference>
<dbReference type="PROSITE" id="PS50926">
    <property type="entry name" value="TRAM"/>
    <property type="match status" value="1"/>
</dbReference>
<keyword evidence="14" id="KW-1185">Reference proteome</keyword>
<keyword evidence="4 9" id="KW-0808">Transferase</keyword>
<protein>
    <recommendedName>
        <fullName evidence="9">23S rRNA (uracil(1939)-C(5))-methyltransferase RlmD</fullName>
        <ecNumber evidence="9">2.1.1.190</ecNumber>
    </recommendedName>
    <alternativeName>
        <fullName evidence="9">23S rRNA(m5U1939)-methyltransferase</fullName>
    </alternativeName>
</protein>
<dbReference type="InterPro" id="IPR010280">
    <property type="entry name" value="U5_MeTrfase_fam"/>
</dbReference>
<evidence type="ECO:0000256" key="2">
    <source>
        <dbReference type="ARBA" id="ARBA00022552"/>
    </source>
</evidence>
<sequence>MKKDITFDITIADLSHDGRGVAHRDGKAVFVAGGLPGEAVTARLTQRSRHYDEAVVETLHSRSPDRVDPRCAHFGTCGGCALQHLSPPAQIAAKQHVLAENFERIGKVTPKRWLEPLSGEPWGYRRKGRLSVKYVDKKGRALVGFREANGRYVADIARCEVLVPAVGERVAAIGELVGRLDAVREIPQIEIAAGDDTVALIFRHLSPLSEHDRAALVAFAQAHGFAVYLQPGGNDSVHPLWPESPRLAFAIPSANVELEFRPLDFIQVNARMNERMIAHALALLDPQPAESVLDLFCGLGNFTFPLARQCAHVVGVEGEHGLVERAKAGAVANGIANVEYHVANLLDDQRDTPWARASFDKILLDPPRSGAAAVFDYLPRKGTNRIVYVSCHPGSLARDAGILVEKHGFKLKAAGVMDMFPHTAHVESIALFER</sequence>
<evidence type="ECO:0000256" key="4">
    <source>
        <dbReference type="ARBA" id="ARBA00022679"/>
    </source>
</evidence>
<dbReference type="CDD" id="cd02440">
    <property type="entry name" value="AdoMet_MTases"/>
    <property type="match status" value="1"/>
</dbReference>
<dbReference type="SUPFAM" id="SSF53335">
    <property type="entry name" value="S-adenosyl-L-methionine-dependent methyltransferases"/>
    <property type="match status" value="1"/>
</dbReference>
<keyword evidence="7 9" id="KW-0408">Iron</keyword>
<dbReference type="InterPro" id="IPR002792">
    <property type="entry name" value="TRAM_dom"/>
</dbReference>
<dbReference type="Gene3D" id="2.40.50.1070">
    <property type="match status" value="1"/>
</dbReference>
<evidence type="ECO:0000256" key="9">
    <source>
        <dbReference type="HAMAP-Rule" id="MF_01010"/>
    </source>
</evidence>